<evidence type="ECO:0000313" key="1">
    <source>
        <dbReference type="EMBL" id="PRQ05215.1"/>
    </source>
</evidence>
<dbReference type="Proteomes" id="UP000238823">
    <property type="component" value="Unassembled WGS sequence"/>
</dbReference>
<gene>
    <name evidence="1" type="ORF">ENSA7_46650</name>
</gene>
<accession>A0A2S9YJD5</accession>
<evidence type="ECO:0000313" key="2">
    <source>
        <dbReference type="Proteomes" id="UP000238823"/>
    </source>
</evidence>
<dbReference type="AlphaFoldDB" id="A0A2S9YJD5"/>
<protein>
    <submittedName>
        <fullName evidence="1">Uncharacterized protein</fullName>
    </submittedName>
</protein>
<proteinExistence type="predicted"/>
<comment type="caution">
    <text evidence="1">The sequence shown here is derived from an EMBL/GenBank/DDBJ whole genome shotgun (WGS) entry which is preliminary data.</text>
</comment>
<name>A0A2S9YJD5_9BACT</name>
<sequence>MTRLVALQTEHTREVLSWGAVPAARQPGFTSIDQQAASEPASDSYVLIAADFLALELLDHGAPLLECFAGVI</sequence>
<reference evidence="1 2" key="1">
    <citation type="submission" date="2018-03" db="EMBL/GenBank/DDBJ databases">
        <title>Draft Genome Sequences of the Obligatory Marine Myxobacteria Enhygromyxa salina SWB007.</title>
        <authorList>
            <person name="Poehlein A."/>
            <person name="Moghaddam J.A."/>
            <person name="Harms H."/>
            <person name="Alanjari M."/>
            <person name="Koenig G.M."/>
            <person name="Daniel R."/>
            <person name="Schaeberle T.F."/>
        </authorList>
    </citation>
    <scope>NUCLEOTIDE SEQUENCE [LARGE SCALE GENOMIC DNA]</scope>
    <source>
        <strain evidence="1 2">SWB007</strain>
    </source>
</reference>
<organism evidence="1 2">
    <name type="scientific">Enhygromyxa salina</name>
    <dbReference type="NCBI Taxonomy" id="215803"/>
    <lineage>
        <taxon>Bacteria</taxon>
        <taxon>Pseudomonadati</taxon>
        <taxon>Myxococcota</taxon>
        <taxon>Polyangia</taxon>
        <taxon>Nannocystales</taxon>
        <taxon>Nannocystaceae</taxon>
        <taxon>Enhygromyxa</taxon>
    </lineage>
</organism>
<dbReference type="EMBL" id="PVNL01000096">
    <property type="protein sequence ID" value="PRQ05215.1"/>
    <property type="molecule type" value="Genomic_DNA"/>
</dbReference>